<dbReference type="PANTHER" id="PTHR36302">
    <property type="entry name" value="BLR7088 PROTEIN"/>
    <property type="match status" value="1"/>
</dbReference>
<dbReference type="PANTHER" id="PTHR36302:SF1">
    <property type="entry name" value="COPPER CHAPERONE PCU(A)C"/>
    <property type="match status" value="1"/>
</dbReference>
<dbReference type="InterPro" id="IPR007410">
    <property type="entry name" value="LpqE-like"/>
</dbReference>
<comment type="caution">
    <text evidence="2">The sequence shown here is derived from an EMBL/GenBank/DDBJ whole genome shotgun (WGS) entry which is preliminary data.</text>
</comment>
<keyword evidence="3" id="KW-1185">Reference proteome</keyword>
<dbReference type="Proteomes" id="UP001596915">
    <property type="component" value="Unassembled WGS sequence"/>
</dbReference>
<dbReference type="Pfam" id="PF04314">
    <property type="entry name" value="PCuAC"/>
    <property type="match status" value="1"/>
</dbReference>
<proteinExistence type="predicted"/>
<evidence type="ECO:0000313" key="2">
    <source>
        <dbReference type="EMBL" id="MFD0629000.1"/>
    </source>
</evidence>
<dbReference type="EMBL" id="JBHTGL010000008">
    <property type="protein sequence ID" value="MFD0629000.1"/>
    <property type="molecule type" value="Genomic_DNA"/>
</dbReference>
<keyword evidence="1" id="KW-1133">Transmembrane helix</keyword>
<dbReference type="Gene3D" id="2.60.40.1890">
    <property type="entry name" value="PCu(A)C copper chaperone"/>
    <property type="match status" value="1"/>
</dbReference>
<evidence type="ECO:0000256" key="1">
    <source>
        <dbReference type="SAM" id="Phobius"/>
    </source>
</evidence>
<organism evidence="2 3">
    <name type="scientific">Streptomyces sanglieri</name>
    <dbReference type="NCBI Taxonomy" id="193460"/>
    <lineage>
        <taxon>Bacteria</taxon>
        <taxon>Bacillati</taxon>
        <taxon>Actinomycetota</taxon>
        <taxon>Actinomycetes</taxon>
        <taxon>Kitasatosporales</taxon>
        <taxon>Streptomycetaceae</taxon>
        <taxon>Streptomyces</taxon>
    </lineage>
</organism>
<keyword evidence="1" id="KW-0472">Membrane</keyword>
<dbReference type="InterPro" id="IPR036182">
    <property type="entry name" value="PCuAC_sf"/>
</dbReference>
<accession>A0ABW2X658</accession>
<evidence type="ECO:0000313" key="3">
    <source>
        <dbReference type="Proteomes" id="UP001596915"/>
    </source>
</evidence>
<feature type="transmembrane region" description="Helical" evidence="1">
    <location>
        <begin position="12"/>
        <end position="32"/>
    </location>
</feature>
<gene>
    <name evidence="2" type="ORF">ACFQ2K_46700</name>
</gene>
<sequence>MSVLSARLRASFTAVGVPVLACGIALAGLGAWTASGRAGSPPHVAVTKAYVYQSFGSTPETAAFFTLTNDGGSADRLVHIASTDTVAPPRLSEHHMTFSGGAYRQPVDSVTVPAGDGLTMTPHGIDVTVRPKGTWRPGEEVSFTLRFAQGKPLKIRAVVVRPGAQTDRLPRP</sequence>
<dbReference type="InterPro" id="IPR058248">
    <property type="entry name" value="Lxx211020-like"/>
</dbReference>
<reference evidence="3" key="1">
    <citation type="journal article" date="2019" name="Int. J. Syst. Evol. Microbiol.">
        <title>The Global Catalogue of Microorganisms (GCM) 10K type strain sequencing project: providing services to taxonomists for standard genome sequencing and annotation.</title>
        <authorList>
            <consortium name="The Broad Institute Genomics Platform"/>
            <consortium name="The Broad Institute Genome Sequencing Center for Infectious Disease"/>
            <person name="Wu L."/>
            <person name="Ma J."/>
        </authorList>
    </citation>
    <scope>NUCLEOTIDE SEQUENCE [LARGE SCALE GENOMIC DNA]</scope>
    <source>
        <strain evidence="3">JCM 12607</strain>
    </source>
</reference>
<name>A0ABW2X658_9ACTN</name>
<dbReference type="SUPFAM" id="SSF110087">
    <property type="entry name" value="DR1885-like metal-binding protein"/>
    <property type="match status" value="1"/>
</dbReference>
<keyword evidence="1" id="KW-0812">Transmembrane</keyword>
<protein>
    <submittedName>
        <fullName evidence="2">Copper chaperone PCu(A)C</fullName>
    </submittedName>
</protein>